<name>A0A3E3E9S1_9FIRM</name>
<sequence>MYCRGHELIKQICKNRNIEPVVYLKLLNRQHIISDANGENLNDLYVLFKYINKNTPNKTDTICCSSIAAKDLYNISHTTMSSLFNTYTITMVILPGMVQILLNGIHAENNSVILLCFCLHILEKLMKIYSYMILETSWKII</sequence>
<feature type="transmembrane region" description="Helical" evidence="1">
    <location>
        <begin position="112"/>
        <end position="134"/>
    </location>
</feature>
<dbReference type="RefSeq" id="WP_117582467.1">
    <property type="nucleotide sequence ID" value="NZ_QUSL01000037.1"/>
</dbReference>
<keyword evidence="1" id="KW-0812">Transmembrane</keyword>
<gene>
    <name evidence="2" type="ORF">DXB93_16240</name>
</gene>
<accession>A0A3E3E9S1</accession>
<evidence type="ECO:0000256" key="1">
    <source>
        <dbReference type="SAM" id="Phobius"/>
    </source>
</evidence>
<evidence type="ECO:0000313" key="3">
    <source>
        <dbReference type="Proteomes" id="UP000261032"/>
    </source>
</evidence>
<evidence type="ECO:0000313" key="2">
    <source>
        <dbReference type="EMBL" id="RGD79314.1"/>
    </source>
</evidence>
<proteinExistence type="predicted"/>
<dbReference type="EMBL" id="QUSL01000037">
    <property type="protein sequence ID" value="RGD79314.1"/>
    <property type="molecule type" value="Genomic_DNA"/>
</dbReference>
<feature type="transmembrane region" description="Helical" evidence="1">
    <location>
        <begin position="84"/>
        <end position="106"/>
    </location>
</feature>
<dbReference type="Proteomes" id="UP000261032">
    <property type="component" value="Unassembled WGS sequence"/>
</dbReference>
<protein>
    <submittedName>
        <fullName evidence="2">Uncharacterized protein</fullName>
    </submittedName>
</protein>
<reference evidence="2 3" key="1">
    <citation type="submission" date="2018-08" db="EMBL/GenBank/DDBJ databases">
        <title>A genome reference for cultivated species of the human gut microbiota.</title>
        <authorList>
            <person name="Zou Y."/>
            <person name="Xue W."/>
            <person name="Luo G."/>
        </authorList>
    </citation>
    <scope>NUCLEOTIDE SEQUENCE [LARGE SCALE GENOMIC DNA]</scope>
    <source>
        <strain evidence="2 3">OM06-4</strain>
    </source>
</reference>
<keyword evidence="1" id="KW-0472">Membrane</keyword>
<organism evidence="2 3">
    <name type="scientific">Thomasclavelia ramosa</name>
    <dbReference type="NCBI Taxonomy" id="1547"/>
    <lineage>
        <taxon>Bacteria</taxon>
        <taxon>Bacillati</taxon>
        <taxon>Bacillota</taxon>
        <taxon>Erysipelotrichia</taxon>
        <taxon>Erysipelotrichales</taxon>
        <taxon>Coprobacillaceae</taxon>
        <taxon>Thomasclavelia</taxon>
    </lineage>
</organism>
<dbReference type="AlphaFoldDB" id="A0A3E3E9S1"/>
<keyword evidence="1" id="KW-1133">Transmembrane helix</keyword>
<comment type="caution">
    <text evidence="2">The sequence shown here is derived from an EMBL/GenBank/DDBJ whole genome shotgun (WGS) entry which is preliminary data.</text>
</comment>